<dbReference type="PaxDb" id="2903-EOD11900"/>
<evidence type="ECO:0000313" key="7">
    <source>
        <dbReference type="EnsemblProtists" id="EOD11900"/>
    </source>
</evidence>
<dbReference type="Pfam" id="PF00254">
    <property type="entry name" value="FKBP_C"/>
    <property type="match status" value="1"/>
</dbReference>
<dbReference type="Gene3D" id="1.25.40.10">
    <property type="entry name" value="Tetratricopeptide repeat domain"/>
    <property type="match status" value="1"/>
</dbReference>
<dbReference type="RefSeq" id="XP_005764329.1">
    <property type="nucleotide sequence ID" value="XM_005764272.1"/>
</dbReference>
<reference evidence="7" key="2">
    <citation type="submission" date="2024-10" db="UniProtKB">
        <authorList>
            <consortium name="EnsemblProtists"/>
        </authorList>
    </citation>
    <scope>IDENTIFICATION</scope>
</reference>
<organism evidence="7 8">
    <name type="scientific">Emiliania huxleyi (strain CCMP1516)</name>
    <dbReference type="NCBI Taxonomy" id="280463"/>
    <lineage>
        <taxon>Eukaryota</taxon>
        <taxon>Haptista</taxon>
        <taxon>Haptophyta</taxon>
        <taxon>Prymnesiophyceae</taxon>
        <taxon>Isochrysidales</taxon>
        <taxon>Noelaerhabdaceae</taxon>
        <taxon>Emiliania</taxon>
    </lineage>
</organism>
<keyword evidence="3" id="KW-0413">Isomerase</keyword>
<dbReference type="InterPro" id="IPR011990">
    <property type="entry name" value="TPR-like_helical_dom_sf"/>
</dbReference>
<dbReference type="SUPFAM" id="SSF48452">
    <property type="entry name" value="TPR-like"/>
    <property type="match status" value="1"/>
</dbReference>
<dbReference type="EnsemblProtists" id="EOD11900">
    <property type="protein sequence ID" value="EOD11900"/>
    <property type="gene ID" value="EMIHUDRAFT_452341"/>
</dbReference>
<comment type="catalytic activity">
    <reaction evidence="3">
        <text>[protein]-peptidylproline (omega=180) = [protein]-peptidylproline (omega=0)</text>
        <dbReference type="Rhea" id="RHEA:16237"/>
        <dbReference type="Rhea" id="RHEA-COMP:10747"/>
        <dbReference type="Rhea" id="RHEA-COMP:10748"/>
        <dbReference type="ChEBI" id="CHEBI:83833"/>
        <dbReference type="ChEBI" id="CHEBI:83834"/>
        <dbReference type="EC" id="5.2.1.8"/>
    </reaction>
</comment>
<dbReference type="InterPro" id="IPR046357">
    <property type="entry name" value="PPIase_dom_sf"/>
</dbReference>
<dbReference type="OMA" id="RWAWASH"/>
<keyword evidence="2" id="KW-0802">TPR repeat</keyword>
<feature type="transmembrane region" description="Helical" evidence="5">
    <location>
        <begin position="346"/>
        <end position="367"/>
    </location>
</feature>
<dbReference type="GeneID" id="17258063"/>
<dbReference type="Proteomes" id="UP000013827">
    <property type="component" value="Unassembled WGS sequence"/>
</dbReference>
<feature type="compositionally biased region" description="Basic residues" evidence="4">
    <location>
        <begin position="302"/>
        <end position="313"/>
    </location>
</feature>
<dbReference type="EC" id="5.2.1.8" evidence="3"/>
<feature type="region of interest" description="Disordered" evidence="4">
    <location>
        <begin position="1"/>
        <end position="30"/>
    </location>
</feature>
<dbReference type="InterPro" id="IPR050754">
    <property type="entry name" value="FKBP4/5/8-like"/>
</dbReference>
<reference evidence="8" key="1">
    <citation type="journal article" date="2013" name="Nature">
        <title>Pan genome of the phytoplankton Emiliania underpins its global distribution.</title>
        <authorList>
            <person name="Read B.A."/>
            <person name="Kegel J."/>
            <person name="Klute M.J."/>
            <person name="Kuo A."/>
            <person name="Lefebvre S.C."/>
            <person name="Maumus F."/>
            <person name="Mayer C."/>
            <person name="Miller J."/>
            <person name="Monier A."/>
            <person name="Salamov A."/>
            <person name="Young J."/>
            <person name="Aguilar M."/>
            <person name="Claverie J.M."/>
            <person name="Frickenhaus S."/>
            <person name="Gonzalez K."/>
            <person name="Herman E.K."/>
            <person name="Lin Y.C."/>
            <person name="Napier J."/>
            <person name="Ogata H."/>
            <person name="Sarno A.F."/>
            <person name="Shmutz J."/>
            <person name="Schroeder D."/>
            <person name="de Vargas C."/>
            <person name="Verret F."/>
            <person name="von Dassow P."/>
            <person name="Valentin K."/>
            <person name="Van de Peer Y."/>
            <person name="Wheeler G."/>
            <person name="Dacks J.B."/>
            <person name="Delwiche C.F."/>
            <person name="Dyhrman S.T."/>
            <person name="Glockner G."/>
            <person name="John U."/>
            <person name="Richards T."/>
            <person name="Worden A.Z."/>
            <person name="Zhang X."/>
            <person name="Grigoriev I.V."/>
            <person name="Allen A.E."/>
            <person name="Bidle K."/>
            <person name="Borodovsky M."/>
            <person name="Bowler C."/>
            <person name="Brownlee C."/>
            <person name="Cock J.M."/>
            <person name="Elias M."/>
            <person name="Gladyshev V.N."/>
            <person name="Groth M."/>
            <person name="Guda C."/>
            <person name="Hadaegh A."/>
            <person name="Iglesias-Rodriguez M.D."/>
            <person name="Jenkins J."/>
            <person name="Jones B.M."/>
            <person name="Lawson T."/>
            <person name="Leese F."/>
            <person name="Lindquist E."/>
            <person name="Lobanov A."/>
            <person name="Lomsadze A."/>
            <person name="Malik S.B."/>
            <person name="Marsh M.E."/>
            <person name="Mackinder L."/>
            <person name="Mock T."/>
            <person name="Mueller-Roeber B."/>
            <person name="Pagarete A."/>
            <person name="Parker M."/>
            <person name="Probert I."/>
            <person name="Quesneville H."/>
            <person name="Raines C."/>
            <person name="Rensing S.A."/>
            <person name="Riano-Pachon D.M."/>
            <person name="Richier S."/>
            <person name="Rokitta S."/>
            <person name="Shiraiwa Y."/>
            <person name="Soanes D.M."/>
            <person name="van der Giezen M."/>
            <person name="Wahlund T.M."/>
            <person name="Williams B."/>
            <person name="Wilson W."/>
            <person name="Wolfe G."/>
            <person name="Wurch L.L."/>
        </authorList>
    </citation>
    <scope>NUCLEOTIDE SEQUENCE</scope>
</reference>
<dbReference type="InterPro" id="IPR019734">
    <property type="entry name" value="TPR_rpt"/>
</dbReference>
<protein>
    <recommendedName>
        <fullName evidence="3">peptidylprolyl isomerase</fullName>
        <ecNumber evidence="3">5.2.1.8</ecNumber>
    </recommendedName>
</protein>
<dbReference type="STRING" id="2903.R1DBH3"/>
<feature type="compositionally biased region" description="Basic and acidic residues" evidence="4">
    <location>
        <begin position="15"/>
        <end position="30"/>
    </location>
</feature>
<evidence type="ECO:0000256" key="3">
    <source>
        <dbReference type="PROSITE-ProRule" id="PRU00277"/>
    </source>
</evidence>
<evidence type="ECO:0000256" key="2">
    <source>
        <dbReference type="ARBA" id="ARBA00022803"/>
    </source>
</evidence>
<keyword evidence="8" id="KW-1185">Reference proteome</keyword>
<dbReference type="PANTHER" id="PTHR46512">
    <property type="entry name" value="PEPTIDYLPROLYL ISOMERASE"/>
    <property type="match status" value="1"/>
</dbReference>
<keyword evidence="5" id="KW-1133">Transmembrane helix</keyword>
<feature type="domain" description="PPIase FKBP-type" evidence="6">
    <location>
        <begin position="52"/>
        <end position="149"/>
    </location>
</feature>
<keyword evidence="5" id="KW-0812">Transmembrane</keyword>
<dbReference type="InterPro" id="IPR001179">
    <property type="entry name" value="PPIase_FKBP_dom"/>
</dbReference>
<dbReference type="Gene3D" id="3.10.50.40">
    <property type="match status" value="1"/>
</dbReference>
<evidence type="ECO:0000256" key="5">
    <source>
        <dbReference type="SAM" id="Phobius"/>
    </source>
</evidence>
<accession>A0A0D3IKW5</accession>
<keyword evidence="5" id="KW-0472">Membrane</keyword>
<dbReference type="SMART" id="SM00028">
    <property type="entry name" value="TPR"/>
    <property type="match status" value="2"/>
</dbReference>
<dbReference type="AlphaFoldDB" id="A0A0D3IKW5"/>
<dbReference type="PANTHER" id="PTHR46512:SF8">
    <property type="entry name" value="PEPTIDYLPROLYL ISOMERASE"/>
    <property type="match status" value="1"/>
</dbReference>
<name>A0A0D3IKW5_EMIH1</name>
<proteinExistence type="predicted"/>
<dbReference type="KEGG" id="ehx:EMIHUDRAFT_452341"/>
<evidence type="ECO:0000256" key="1">
    <source>
        <dbReference type="ARBA" id="ARBA00022737"/>
    </source>
</evidence>
<keyword evidence="3" id="KW-0697">Rotamase</keyword>
<evidence type="ECO:0000313" key="8">
    <source>
        <dbReference type="Proteomes" id="UP000013827"/>
    </source>
</evidence>
<feature type="region of interest" description="Disordered" evidence="4">
    <location>
        <begin position="294"/>
        <end position="318"/>
    </location>
</feature>
<dbReference type="HOGENOM" id="CLU_747224_0_0_1"/>
<dbReference type="eggNOG" id="KOG0543">
    <property type="taxonomic scope" value="Eukaryota"/>
</dbReference>
<evidence type="ECO:0000256" key="4">
    <source>
        <dbReference type="SAM" id="MobiDB-lite"/>
    </source>
</evidence>
<dbReference type="SUPFAM" id="SSF54534">
    <property type="entry name" value="FKBP-like"/>
    <property type="match status" value="1"/>
</dbReference>
<sequence length="371" mass="39261">MVPPDAADATLPSADELRAEEEARHMRREAEIERSWSKEVVVEGGGRQAWPGARATLHVVSTVVSSRSGEGVGSVFEDSRPLGVPRLLLLGRGILVPGLERAVGGMREGESARVVVQPEGAYGDAGSPAAPRVPGSAVVTYEVELVKLEEEAELWDLSFDDKLRLAAERRERGNALYRGLAFAAADEEYEQGMRYLVYMPQPEDGQLAPLEEATVRMQLNLCAAKLRTGREAAALAHADKVLELRPEHPKALYRKGQAHTQLGAYAEASLALTRAKAAAEAEADSSAAAAVEKEEARLAERRQRHARQRKAAYRRMVGGGAGEARGEANAEAADQPRAAAGGGLRVGVAAAVLVAAGAVALAAAALASSWG</sequence>
<dbReference type="PROSITE" id="PS50059">
    <property type="entry name" value="FKBP_PPIASE"/>
    <property type="match status" value="1"/>
</dbReference>
<keyword evidence="1" id="KW-0677">Repeat</keyword>
<dbReference type="GO" id="GO:0003755">
    <property type="term" value="F:peptidyl-prolyl cis-trans isomerase activity"/>
    <property type="evidence" value="ECO:0007669"/>
    <property type="project" value="UniProtKB-KW"/>
</dbReference>
<evidence type="ECO:0000259" key="6">
    <source>
        <dbReference type="PROSITE" id="PS50059"/>
    </source>
</evidence>